<keyword evidence="2" id="KW-1185">Reference proteome</keyword>
<name>A0ACC0AES7_CATRO</name>
<reference evidence="2" key="1">
    <citation type="journal article" date="2023" name="Nat. Plants">
        <title>Single-cell RNA sequencing provides a high-resolution roadmap for understanding the multicellular compartmentation of specialized metabolism.</title>
        <authorList>
            <person name="Sun S."/>
            <person name="Shen X."/>
            <person name="Li Y."/>
            <person name="Li Y."/>
            <person name="Wang S."/>
            <person name="Li R."/>
            <person name="Zhang H."/>
            <person name="Shen G."/>
            <person name="Guo B."/>
            <person name="Wei J."/>
            <person name="Xu J."/>
            <person name="St-Pierre B."/>
            <person name="Chen S."/>
            <person name="Sun C."/>
        </authorList>
    </citation>
    <scope>NUCLEOTIDE SEQUENCE [LARGE SCALE GENOMIC DNA]</scope>
</reference>
<organism evidence="1 2">
    <name type="scientific">Catharanthus roseus</name>
    <name type="common">Madagascar periwinkle</name>
    <name type="synonym">Vinca rosea</name>
    <dbReference type="NCBI Taxonomy" id="4058"/>
    <lineage>
        <taxon>Eukaryota</taxon>
        <taxon>Viridiplantae</taxon>
        <taxon>Streptophyta</taxon>
        <taxon>Embryophyta</taxon>
        <taxon>Tracheophyta</taxon>
        <taxon>Spermatophyta</taxon>
        <taxon>Magnoliopsida</taxon>
        <taxon>eudicotyledons</taxon>
        <taxon>Gunneridae</taxon>
        <taxon>Pentapetalae</taxon>
        <taxon>asterids</taxon>
        <taxon>lamiids</taxon>
        <taxon>Gentianales</taxon>
        <taxon>Apocynaceae</taxon>
        <taxon>Rauvolfioideae</taxon>
        <taxon>Vinceae</taxon>
        <taxon>Catharanthinae</taxon>
        <taxon>Catharanthus</taxon>
    </lineage>
</organism>
<sequence>MNENHATRIRTFVDHNKLSEALAKLTLLRYLSFRECLFNFLSPSLANLEYLETFDQDSTIFLVPDFLLKLKRLRHHHLPEPAEKLQKFRLRLSGLSNLETLMNFNSRHYVLKDFSKLINLLVLEATVENEIDELKEVISFISNSNKLKQTSLSISNCDFLNSENGSAVLATFITWSYLGLPETCLDLKSKGTTLQKLFLGRNSFAGTEMVCHGRGFLKLKSLGFMSLLNFENWVVEEGAMLSLLSLQISGCDKLEMLTEGLRFINTLKELKIAEMPFQFYERIIRLDGHEGEDFHKVCHVPSVTNYQILSLQFSIREPMRHFHLVS</sequence>
<dbReference type="Proteomes" id="UP001060085">
    <property type="component" value="Linkage Group LG06"/>
</dbReference>
<evidence type="ECO:0000313" key="2">
    <source>
        <dbReference type="Proteomes" id="UP001060085"/>
    </source>
</evidence>
<dbReference type="EMBL" id="CM044706">
    <property type="protein sequence ID" value="KAI5659091.1"/>
    <property type="molecule type" value="Genomic_DNA"/>
</dbReference>
<protein>
    <submittedName>
        <fullName evidence="1">Uncharacterized protein</fullName>
    </submittedName>
</protein>
<evidence type="ECO:0000313" key="1">
    <source>
        <dbReference type="EMBL" id="KAI5659091.1"/>
    </source>
</evidence>
<gene>
    <name evidence="1" type="ORF">M9H77_27884</name>
</gene>
<proteinExistence type="predicted"/>
<accession>A0ACC0AES7</accession>
<comment type="caution">
    <text evidence="1">The sequence shown here is derived from an EMBL/GenBank/DDBJ whole genome shotgun (WGS) entry which is preliminary data.</text>
</comment>